<organism evidence="1 2">
    <name type="scientific">Catharanthus roseus</name>
    <name type="common">Madagascar periwinkle</name>
    <name type="synonym">Vinca rosea</name>
    <dbReference type="NCBI Taxonomy" id="4058"/>
    <lineage>
        <taxon>Eukaryota</taxon>
        <taxon>Viridiplantae</taxon>
        <taxon>Streptophyta</taxon>
        <taxon>Embryophyta</taxon>
        <taxon>Tracheophyta</taxon>
        <taxon>Spermatophyta</taxon>
        <taxon>Magnoliopsida</taxon>
        <taxon>eudicotyledons</taxon>
        <taxon>Gunneridae</taxon>
        <taxon>Pentapetalae</taxon>
        <taxon>asterids</taxon>
        <taxon>lamiids</taxon>
        <taxon>Gentianales</taxon>
        <taxon>Apocynaceae</taxon>
        <taxon>Rauvolfioideae</taxon>
        <taxon>Vinceae</taxon>
        <taxon>Catharanthinae</taxon>
        <taxon>Catharanthus</taxon>
    </lineage>
</organism>
<accession>A0ACC0AH86</accession>
<dbReference type="EMBL" id="CM044706">
    <property type="protein sequence ID" value="KAI5660220.1"/>
    <property type="molecule type" value="Genomic_DNA"/>
</dbReference>
<name>A0ACC0AH86_CATRO</name>
<proteinExistence type="predicted"/>
<dbReference type="Proteomes" id="UP001060085">
    <property type="component" value="Linkage Group LG06"/>
</dbReference>
<reference evidence="2" key="1">
    <citation type="journal article" date="2023" name="Nat. Plants">
        <title>Single-cell RNA sequencing provides a high-resolution roadmap for understanding the multicellular compartmentation of specialized metabolism.</title>
        <authorList>
            <person name="Sun S."/>
            <person name="Shen X."/>
            <person name="Li Y."/>
            <person name="Li Y."/>
            <person name="Wang S."/>
            <person name="Li R."/>
            <person name="Zhang H."/>
            <person name="Shen G."/>
            <person name="Guo B."/>
            <person name="Wei J."/>
            <person name="Xu J."/>
            <person name="St-Pierre B."/>
            <person name="Chen S."/>
            <person name="Sun C."/>
        </authorList>
    </citation>
    <scope>NUCLEOTIDE SEQUENCE [LARGE SCALE GENOMIC DNA]</scope>
</reference>
<gene>
    <name evidence="1" type="ORF">M9H77_29013</name>
</gene>
<comment type="caution">
    <text evidence="1">The sequence shown here is derived from an EMBL/GenBank/DDBJ whole genome shotgun (WGS) entry which is preliminary data.</text>
</comment>
<keyword evidence="2" id="KW-1185">Reference proteome</keyword>
<evidence type="ECO:0000313" key="1">
    <source>
        <dbReference type="EMBL" id="KAI5660220.1"/>
    </source>
</evidence>
<sequence>MKASYVAICAVLILLIAEANLSNAATCNPTELSPCMAAISSNTPPSSLCCSKIKAQKPCLCQYLKNPNIRKYIGTPSAQKVASTCGVPIPKC</sequence>
<evidence type="ECO:0000313" key="2">
    <source>
        <dbReference type="Proteomes" id="UP001060085"/>
    </source>
</evidence>
<protein>
    <submittedName>
        <fullName evidence="1">Uncharacterized protein</fullName>
    </submittedName>
</protein>